<name>A0AAV9SM36_9TELE</name>
<evidence type="ECO:0000313" key="2">
    <source>
        <dbReference type="EMBL" id="KAK5622399.1"/>
    </source>
</evidence>
<protein>
    <submittedName>
        <fullName evidence="2">Uncharacterized protein</fullName>
    </submittedName>
</protein>
<evidence type="ECO:0000313" key="3">
    <source>
        <dbReference type="Proteomes" id="UP001311232"/>
    </source>
</evidence>
<feature type="region of interest" description="Disordered" evidence="1">
    <location>
        <begin position="1"/>
        <end position="53"/>
    </location>
</feature>
<proteinExistence type="predicted"/>
<dbReference type="EMBL" id="JAHHUM010000125">
    <property type="protein sequence ID" value="KAK5622399.1"/>
    <property type="molecule type" value="Genomic_DNA"/>
</dbReference>
<accession>A0AAV9SM36</accession>
<evidence type="ECO:0000256" key="1">
    <source>
        <dbReference type="SAM" id="MobiDB-lite"/>
    </source>
</evidence>
<feature type="compositionally biased region" description="Basic and acidic residues" evidence="1">
    <location>
        <begin position="33"/>
        <end position="42"/>
    </location>
</feature>
<comment type="caution">
    <text evidence="2">The sequence shown here is derived from an EMBL/GenBank/DDBJ whole genome shotgun (WGS) entry which is preliminary data.</text>
</comment>
<gene>
    <name evidence="2" type="ORF">CRENBAI_004217</name>
</gene>
<feature type="compositionally biased region" description="Basic and acidic residues" evidence="1">
    <location>
        <begin position="14"/>
        <end position="24"/>
    </location>
</feature>
<feature type="non-terminal residue" evidence="2">
    <location>
        <position position="53"/>
    </location>
</feature>
<organism evidence="2 3">
    <name type="scientific">Crenichthys baileyi</name>
    <name type="common">White River springfish</name>
    <dbReference type="NCBI Taxonomy" id="28760"/>
    <lineage>
        <taxon>Eukaryota</taxon>
        <taxon>Metazoa</taxon>
        <taxon>Chordata</taxon>
        <taxon>Craniata</taxon>
        <taxon>Vertebrata</taxon>
        <taxon>Euteleostomi</taxon>
        <taxon>Actinopterygii</taxon>
        <taxon>Neopterygii</taxon>
        <taxon>Teleostei</taxon>
        <taxon>Neoteleostei</taxon>
        <taxon>Acanthomorphata</taxon>
        <taxon>Ovalentaria</taxon>
        <taxon>Atherinomorphae</taxon>
        <taxon>Cyprinodontiformes</taxon>
        <taxon>Goodeidae</taxon>
        <taxon>Crenichthys</taxon>
    </lineage>
</organism>
<dbReference type="AlphaFoldDB" id="A0AAV9SM36"/>
<sequence length="53" mass="6053">MAISHADAPVGKSHPAERISDPRSPRFWSASHGTEETQRDRLSLLGKRKERWI</sequence>
<keyword evidence="3" id="KW-1185">Reference proteome</keyword>
<dbReference type="Proteomes" id="UP001311232">
    <property type="component" value="Unassembled WGS sequence"/>
</dbReference>
<reference evidence="2 3" key="1">
    <citation type="submission" date="2021-06" db="EMBL/GenBank/DDBJ databases">
        <authorList>
            <person name="Palmer J.M."/>
        </authorList>
    </citation>
    <scope>NUCLEOTIDE SEQUENCE [LARGE SCALE GENOMIC DNA]</scope>
    <source>
        <strain evidence="2 3">MEX-2019</strain>
        <tissue evidence="2">Muscle</tissue>
    </source>
</reference>